<comment type="function">
    <text evidence="3">Positive regulator of sigma-B activity. Non-phosphorylated RsbV binds to RsbW, preventing its association with sigma-B. When phosphorylated, releases RsbW, which is then free to complex with and inactivate sigma-B.</text>
</comment>
<dbReference type="Proteomes" id="UP000538292">
    <property type="component" value="Unassembled WGS sequence"/>
</dbReference>
<reference evidence="6 7" key="1">
    <citation type="submission" date="2020-07" db="EMBL/GenBank/DDBJ databases">
        <title>Thermoactinomyces phylogeny.</title>
        <authorList>
            <person name="Dunlap C."/>
        </authorList>
    </citation>
    <scope>NUCLEOTIDE SEQUENCE [LARGE SCALE GENOMIC DNA]</scope>
    <source>
        <strain evidence="6 7">AMNI-1</strain>
    </source>
</reference>
<dbReference type="GO" id="GO:0043856">
    <property type="term" value="F:anti-sigma factor antagonist activity"/>
    <property type="evidence" value="ECO:0007669"/>
    <property type="project" value="InterPro"/>
</dbReference>
<comment type="similarity">
    <text evidence="1 4">Belongs to the anti-sigma-factor antagonist family.</text>
</comment>
<dbReference type="PANTHER" id="PTHR33495:SF9">
    <property type="entry name" value="ANTI-SIGMA-B FACTOR ANTAGONIST"/>
    <property type="match status" value="1"/>
</dbReference>
<comment type="caution">
    <text evidence="6">The sequence shown here is derived from an EMBL/GenBank/DDBJ whole genome shotgun (WGS) entry which is preliminary data.</text>
</comment>
<dbReference type="InterPro" id="IPR002645">
    <property type="entry name" value="STAS_dom"/>
</dbReference>
<dbReference type="AlphaFoldDB" id="A0A7W1XSU0"/>
<accession>A0A7W1XSU0</accession>
<keyword evidence="2" id="KW-0597">Phosphoprotein</keyword>
<evidence type="ECO:0000256" key="2">
    <source>
        <dbReference type="ARBA" id="ARBA00022553"/>
    </source>
</evidence>
<proteinExistence type="inferred from homology"/>
<dbReference type="Pfam" id="PF01740">
    <property type="entry name" value="STAS"/>
    <property type="match status" value="1"/>
</dbReference>
<dbReference type="PANTHER" id="PTHR33495">
    <property type="entry name" value="ANTI-SIGMA FACTOR ANTAGONIST TM_1081-RELATED-RELATED"/>
    <property type="match status" value="1"/>
</dbReference>
<dbReference type="SUPFAM" id="SSF52091">
    <property type="entry name" value="SpoIIaa-like"/>
    <property type="match status" value="1"/>
</dbReference>
<keyword evidence="7" id="KW-1185">Reference proteome</keyword>
<organism evidence="6 7">
    <name type="scientific">Thermoactinomyces mirandus</name>
    <dbReference type="NCBI Taxonomy" id="2756294"/>
    <lineage>
        <taxon>Bacteria</taxon>
        <taxon>Bacillati</taxon>
        <taxon>Bacillota</taxon>
        <taxon>Bacilli</taxon>
        <taxon>Bacillales</taxon>
        <taxon>Thermoactinomycetaceae</taxon>
        <taxon>Thermoactinomyces</taxon>
    </lineage>
</organism>
<dbReference type="InterPro" id="IPR003658">
    <property type="entry name" value="Anti-sigma_ant"/>
</dbReference>
<evidence type="ECO:0000256" key="1">
    <source>
        <dbReference type="ARBA" id="ARBA00009013"/>
    </source>
</evidence>
<evidence type="ECO:0000256" key="3">
    <source>
        <dbReference type="ARBA" id="ARBA00024670"/>
    </source>
</evidence>
<dbReference type="NCBIfam" id="TIGR00377">
    <property type="entry name" value="ant_ant_sig"/>
    <property type="match status" value="1"/>
</dbReference>
<dbReference type="RefSeq" id="WP_181740350.1">
    <property type="nucleotide sequence ID" value="NZ_JACEOL010000032.1"/>
</dbReference>
<evidence type="ECO:0000313" key="7">
    <source>
        <dbReference type="Proteomes" id="UP000538292"/>
    </source>
</evidence>
<dbReference type="EMBL" id="JACEOL010000032">
    <property type="protein sequence ID" value="MBA4602622.1"/>
    <property type="molecule type" value="Genomic_DNA"/>
</dbReference>
<dbReference type="Gene3D" id="3.30.750.24">
    <property type="entry name" value="STAS domain"/>
    <property type="match status" value="1"/>
</dbReference>
<evidence type="ECO:0000313" key="6">
    <source>
        <dbReference type="EMBL" id="MBA4602622.1"/>
    </source>
</evidence>
<dbReference type="PROSITE" id="PS50801">
    <property type="entry name" value="STAS"/>
    <property type="match status" value="1"/>
</dbReference>
<evidence type="ECO:0000259" key="5">
    <source>
        <dbReference type="PROSITE" id="PS50801"/>
    </source>
</evidence>
<gene>
    <name evidence="6" type="ORF">H2C83_09920</name>
</gene>
<name>A0A7W1XSU0_9BACL</name>
<dbReference type="InterPro" id="IPR036513">
    <property type="entry name" value="STAS_dom_sf"/>
</dbReference>
<evidence type="ECO:0000256" key="4">
    <source>
        <dbReference type="RuleBase" id="RU003749"/>
    </source>
</evidence>
<sequence length="110" mass="12112">MNLAVQVMNEEENQITVSVEGEVDVYTAPQLREKLLPLCDGKHCIIVDLTHVDYIDSTGLGVLIGAYKAQRATAGKFVISGMNARLSRLFKITGLNEVMEIEDKVQEDGC</sequence>
<protein>
    <recommendedName>
        <fullName evidence="4">Anti-sigma factor antagonist</fullName>
    </recommendedName>
</protein>
<feature type="domain" description="STAS" evidence="5">
    <location>
        <begin position="4"/>
        <end position="110"/>
    </location>
</feature>
<dbReference type="CDD" id="cd07043">
    <property type="entry name" value="STAS_anti-anti-sigma_factors"/>
    <property type="match status" value="1"/>
</dbReference>